<dbReference type="ExpressionAtlas" id="A0A2K3D6P8">
    <property type="expression patterns" value="baseline"/>
</dbReference>
<evidence type="ECO:0000259" key="3">
    <source>
        <dbReference type="Pfam" id="PF07282"/>
    </source>
</evidence>
<dbReference type="InParanoid" id="A0A2K3D6P8"/>
<feature type="region of interest" description="Disordered" evidence="2">
    <location>
        <begin position="1"/>
        <end position="29"/>
    </location>
</feature>
<evidence type="ECO:0000313" key="4">
    <source>
        <dbReference type="EMBL" id="PNW76209.1"/>
    </source>
</evidence>
<dbReference type="PANTHER" id="PTHR30405">
    <property type="entry name" value="TRANSPOSASE"/>
    <property type="match status" value="1"/>
</dbReference>
<dbReference type="OrthoDB" id="558906at2759"/>
<accession>A0A2K3D6P8</accession>
<proteinExistence type="predicted"/>
<feature type="region of interest" description="Disordered" evidence="2">
    <location>
        <begin position="732"/>
        <end position="804"/>
    </location>
</feature>
<keyword evidence="1" id="KW-0238">DNA-binding</keyword>
<keyword evidence="5" id="KW-1185">Reference proteome</keyword>
<dbReference type="PANTHER" id="PTHR30405:SF11">
    <property type="entry name" value="RNA-GUIDED DNA ENDONUCLEASE RV2885C-RELATED"/>
    <property type="match status" value="1"/>
</dbReference>
<organism evidence="4 5">
    <name type="scientific">Chlamydomonas reinhardtii</name>
    <name type="common">Chlamydomonas smithii</name>
    <dbReference type="NCBI Taxonomy" id="3055"/>
    <lineage>
        <taxon>Eukaryota</taxon>
        <taxon>Viridiplantae</taxon>
        <taxon>Chlorophyta</taxon>
        <taxon>core chlorophytes</taxon>
        <taxon>Chlorophyceae</taxon>
        <taxon>CS clade</taxon>
        <taxon>Chlamydomonadales</taxon>
        <taxon>Chlamydomonadaceae</taxon>
        <taxon>Chlamydomonas</taxon>
    </lineage>
</organism>
<feature type="compositionally biased region" description="Basic and acidic residues" evidence="2">
    <location>
        <begin position="11"/>
        <end position="29"/>
    </location>
</feature>
<dbReference type="GeneID" id="5719545"/>
<dbReference type="InterPro" id="IPR051399">
    <property type="entry name" value="RNA-guided_DNA_endo/Transpos"/>
</dbReference>
<dbReference type="GO" id="GO:0003677">
    <property type="term" value="F:DNA binding"/>
    <property type="evidence" value="ECO:0007669"/>
    <property type="project" value="UniProtKB-KW"/>
</dbReference>
<dbReference type="KEGG" id="cre:CHLRE_12g543700v5"/>
<feature type="compositionally biased region" description="Gly residues" evidence="2">
    <location>
        <begin position="295"/>
        <end position="362"/>
    </location>
</feature>
<dbReference type="Gramene" id="PNW76209">
    <property type="protein sequence ID" value="PNW76209"/>
    <property type="gene ID" value="CHLRE_12g543700v5"/>
</dbReference>
<dbReference type="InterPro" id="IPR010095">
    <property type="entry name" value="Cas12f1-like_TNB"/>
</dbReference>
<feature type="compositionally biased region" description="Basic residues" evidence="2">
    <location>
        <begin position="754"/>
        <end position="785"/>
    </location>
</feature>
<sequence length="1048" mass="111489">MEDCMTAVTTSEHHQEVQHRDQRASRDPPSHKLAQYVYGHVFQVHRSEDRVGPPRSVTGLSNVVHQLARQMETNVGVHLATNFFRWLKTRCRVQLHRTLHPEAAAAAPDAGAGGGAGVELPRQQQTIVFALATAIAPDEPLCAYTDAVAALQSQPDVLQELELWVQREQDRWRPRGLLVPGCSFERLKNHSLPHGESYLAWAAEVLHEIEQHRSQLRARGVPKAKLARHFPVFGLLPEPSYQQVHIGLGQEAVKELLVHRDHFASEHHLIPPAAVPTGSRRAASSGGQRRRRGRGGSGGSGGGSATAGSGDGSGGSAAGSGGSGGGSAAAGSGGGSGGSAAGSGGSGGGAAGSGGGSGGGGADQPLRWGPKGGKCRNIPACFKEGSKFDGFVTTDAFDMCLTMRRRHHSSWEEDKEAGKQARVSEEELLRLSLRGVDPGCSPTYWTCAMRWPWLPAWVVALLGVDLVLRLPEVRNGSCPVRWPDDLTKDQQAAAEAQLAAHLTASKAAAARDTLMTRTQAADRATAAASTAAARWAKEVQAAAQQGRAELVPPRPLALVVAQSAEHRKAAAVAAADAAAREAADTANDVAREATMSALVQGLRRHVEVLAAAHCAMLQLHRCLQQQQQQQQLAARVWDIADAQRISLLTERCLYATYSLMLEARRIDTRRAIQLSEAAHGGCSTAVAAAGAAAAGRAGGGGGGGGGGNIGVAAAAAAAAVAAAAGPAAAGAAAGAAPAGGAGGGGGNHRAGTLPRRRRQRRRRRRCGRRKRGRQRVGQRNRHGAPSRHQQARAATAKQRHKRRAFTHCSGAEHRTNCGYAQHQRWQQWRLKADTALCAWQSSLPTARTVDVENVLGRLDYKYGGSTGAGGQGEAVVQPPVRELGFVDLLALYAAPAWRQKRLQVYCQKQRVLCREAVRLMGGEPEVTQQKGVVGWGGGSAGYHGTVSRAGQPPRKEFVRLLRERFARHVIVINEYRTSMVCANCGRLSLRRKELPQGGADFHVLVCNDCHTTWDRDENAALNMRLLLVLQLLGRDRPAVFCRQEGGVD</sequence>
<dbReference type="AlphaFoldDB" id="A0A2K3D6P8"/>
<evidence type="ECO:0000313" key="5">
    <source>
        <dbReference type="Proteomes" id="UP000006906"/>
    </source>
</evidence>
<dbReference type="Proteomes" id="UP000006906">
    <property type="component" value="Chromosome 12"/>
</dbReference>
<reference evidence="4 5" key="1">
    <citation type="journal article" date="2007" name="Science">
        <title>The Chlamydomonas genome reveals the evolution of key animal and plant functions.</title>
        <authorList>
            <person name="Merchant S.S."/>
            <person name="Prochnik S.E."/>
            <person name="Vallon O."/>
            <person name="Harris E.H."/>
            <person name="Karpowicz S.J."/>
            <person name="Witman G.B."/>
            <person name="Terry A."/>
            <person name="Salamov A."/>
            <person name="Fritz-Laylin L.K."/>
            <person name="Marechal-Drouard L."/>
            <person name="Marshall W.F."/>
            <person name="Qu L.H."/>
            <person name="Nelson D.R."/>
            <person name="Sanderfoot A.A."/>
            <person name="Spalding M.H."/>
            <person name="Kapitonov V.V."/>
            <person name="Ren Q."/>
            <person name="Ferris P."/>
            <person name="Lindquist E."/>
            <person name="Shapiro H."/>
            <person name="Lucas S.M."/>
            <person name="Grimwood J."/>
            <person name="Schmutz J."/>
            <person name="Cardol P."/>
            <person name="Cerutti H."/>
            <person name="Chanfreau G."/>
            <person name="Chen C.L."/>
            <person name="Cognat V."/>
            <person name="Croft M.T."/>
            <person name="Dent R."/>
            <person name="Dutcher S."/>
            <person name="Fernandez E."/>
            <person name="Fukuzawa H."/>
            <person name="Gonzalez-Ballester D."/>
            <person name="Gonzalez-Halphen D."/>
            <person name="Hallmann A."/>
            <person name="Hanikenne M."/>
            <person name="Hippler M."/>
            <person name="Inwood W."/>
            <person name="Jabbari K."/>
            <person name="Kalanon M."/>
            <person name="Kuras R."/>
            <person name="Lefebvre P.A."/>
            <person name="Lemaire S.D."/>
            <person name="Lobanov A.V."/>
            <person name="Lohr M."/>
            <person name="Manuell A."/>
            <person name="Meier I."/>
            <person name="Mets L."/>
            <person name="Mittag M."/>
            <person name="Mittelmeier T."/>
            <person name="Moroney J.V."/>
            <person name="Moseley J."/>
            <person name="Napoli C."/>
            <person name="Nedelcu A.M."/>
            <person name="Niyogi K."/>
            <person name="Novoselov S.V."/>
            <person name="Paulsen I.T."/>
            <person name="Pazour G."/>
            <person name="Purton S."/>
            <person name="Ral J.P."/>
            <person name="Riano-Pachon D.M."/>
            <person name="Riekhof W."/>
            <person name="Rymarquis L."/>
            <person name="Schroda M."/>
            <person name="Stern D."/>
            <person name="Umen J."/>
            <person name="Willows R."/>
            <person name="Wilson N."/>
            <person name="Zimmer S.L."/>
            <person name="Allmer J."/>
            <person name="Balk J."/>
            <person name="Bisova K."/>
            <person name="Chen C.J."/>
            <person name="Elias M."/>
            <person name="Gendler K."/>
            <person name="Hauser C."/>
            <person name="Lamb M.R."/>
            <person name="Ledford H."/>
            <person name="Long J.C."/>
            <person name="Minagawa J."/>
            <person name="Page M.D."/>
            <person name="Pan J."/>
            <person name="Pootakham W."/>
            <person name="Roje S."/>
            <person name="Rose A."/>
            <person name="Stahlberg E."/>
            <person name="Terauchi A.M."/>
            <person name="Yang P."/>
            <person name="Ball S."/>
            <person name="Bowler C."/>
            <person name="Dieckmann C.L."/>
            <person name="Gladyshev V.N."/>
            <person name="Green P."/>
            <person name="Jorgensen R."/>
            <person name="Mayfield S."/>
            <person name="Mueller-Roeber B."/>
            <person name="Rajamani S."/>
            <person name="Sayre R.T."/>
            <person name="Brokstein P."/>
            <person name="Dubchak I."/>
            <person name="Goodstein D."/>
            <person name="Hornick L."/>
            <person name="Huang Y.W."/>
            <person name="Jhaveri J."/>
            <person name="Luo Y."/>
            <person name="Martinez D."/>
            <person name="Ngau W.C."/>
            <person name="Otillar B."/>
            <person name="Poliakov A."/>
            <person name="Porter A."/>
            <person name="Szajkowski L."/>
            <person name="Werner G."/>
            <person name="Zhou K."/>
            <person name="Grigoriev I.V."/>
            <person name="Rokhsar D.S."/>
            <person name="Grossman A.R."/>
        </authorList>
    </citation>
    <scope>NUCLEOTIDE SEQUENCE [LARGE SCALE GENOMIC DNA]</scope>
    <source>
        <strain evidence="5">CC-503</strain>
    </source>
</reference>
<name>A0A2K3D6P8_CHLRE</name>
<gene>
    <name evidence="4" type="ORF">CHLRE_12g543700v5</name>
</gene>
<dbReference type="RefSeq" id="XP_042919154.1">
    <property type="nucleotide sequence ID" value="XM_043068813.1"/>
</dbReference>
<feature type="region of interest" description="Disordered" evidence="2">
    <location>
        <begin position="268"/>
        <end position="370"/>
    </location>
</feature>
<feature type="domain" description="Cas12f1-like TNB" evidence="3">
    <location>
        <begin position="964"/>
        <end position="1023"/>
    </location>
</feature>
<protein>
    <recommendedName>
        <fullName evidence="3">Cas12f1-like TNB domain-containing protein</fullName>
    </recommendedName>
</protein>
<evidence type="ECO:0000256" key="2">
    <source>
        <dbReference type="SAM" id="MobiDB-lite"/>
    </source>
</evidence>
<feature type="compositionally biased region" description="Low complexity" evidence="2">
    <location>
        <begin position="278"/>
        <end position="287"/>
    </location>
</feature>
<dbReference type="EMBL" id="CM008973">
    <property type="protein sequence ID" value="PNW76209.1"/>
    <property type="molecule type" value="Genomic_DNA"/>
</dbReference>
<dbReference type="Pfam" id="PF07282">
    <property type="entry name" value="Cas12f1-like_TNB"/>
    <property type="match status" value="1"/>
</dbReference>
<evidence type="ECO:0000256" key="1">
    <source>
        <dbReference type="ARBA" id="ARBA00023125"/>
    </source>
</evidence>
<feature type="compositionally biased region" description="Gly residues" evidence="2">
    <location>
        <begin position="737"/>
        <end position="748"/>
    </location>
</feature>